<evidence type="ECO:0000259" key="2">
    <source>
        <dbReference type="PROSITE" id="PS50181"/>
    </source>
</evidence>
<dbReference type="InterPro" id="IPR036047">
    <property type="entry name" value="F-box-like_dom_sf"/>
</dbReference>
<dbReference type="EMBL" id="LVLJ01000170">
    <property type="protein sequence ID" value="OAE35493.1"/>
    <property type="molecule type" value="Genomic_DNA"/>
</dbReference>
<name>A0A176WSH4_MARPO</name>
<keyword evidence="4" id="KW-1185">Reference proteome</keyword>
<gene>
    <name evidence="3" type="ORF">AXG93_2189s1270</name>
</gene>
<dbReference type="InterPro" id="IPR001810">
    <property type="entry name" value="F-box_dom"/>
</dbReference>
<dbReference type="Proteomes" id="UP000077202">
    <property type="component" value="Unassembled WGS sequence"/>
</dbReference>
<dbReference type="PROSITE" id="PS50181">
    <property type="entry name" value="FBOX"/>
    <property type="match status" value="1"/>
</dbReference>
<dbReference type="SUPFAM" id="SSF50965">
    <property type="entry name" value="Galactose oxidase, central domain"/>
    <property type="match status" value="1"/>
</dbReference>
<reference evidence="3" key="1">
    <citation type="submission" date="2016-03" db="EMBL/GenBank/DDBJ databases">
        <title>Mechanisms controlling the formation of the plant cell surface in tip-growing cells are functionally conserved among land plants.</title>
        <authorList>
            <person name="Honkanen S."/>
            <person name="Jones V.A."/>
            <person name="Morieri G."/>
            <person name="Champion C."/>
            <person name="Hetherington A.J."/>
            <person name="Kelly S."/>
            <person name="Saint-Marcoux D."/>
            <person name="Proust H."/>
            <person name="Prescott H."/>
            <person name="Dolan L."/>
        </authorList>
    </citation>
    <scope>NUCLEOTIDE SEQUENCE [LARGE SCALE GENOMIC DNA]</scope>
    <source>
        <tissue evidence="3">Whole gametophyte</tissue>
    </source>
</reference>
<evidence type="ECO:0000313" key="4">
    <source>
        <dbReference type="Proteomes" id="UP000077202"/>
    </source>
</evidence>
<dbReference type="PANTHER" id="PTHR31672:SF2">
    <property type="entry name" value="F-BOX DOMAIN-CONTAINING PROTEIN"/>
    <property type="match status" value="1"/>
</dbReference>
<proteinExistence type="predicted"/>
<sequence>MTALNPPVRNMLTKMHGLPFPQLPPKFFNAHTFPHTNQNYARNVFMTLALVLEEAAACKTYEAQTQNLNDHVLPRSQVPEQVHRSTADRLQPSLRLAGVCKCAMDSVDEKLSCENCAYALEHALGATRSRSSMSRVLTIGAIGVATGIVLREVEGREGEREECAIGMSSVATEEGSKGDDDEERSSEAKRQMLSVNWNLLPEDLLARILSRLPFSSLVRSRGVCRKWRDLTLSPEFTFSGNLASKCVPIYFYQGPLQVYNSRTNAWEQQSLQFLEVPLASLALLVSAGGLLCFKNKDSGDFVVCNPITKKSRVVQLPAGFDHGAIKPPQAGREWIVPAPVMLPEVRSREDELVAEFYRTFGREGIVGLLTEKYERSYKLIVAGLRDGDSEKRPTLIYDSLTGSWTRGSEVPTGVRFWESGKPLYFNGALYCLTWSKGLAPGSCALRRPWSIVKYHVKKDCWSEYNLNMCSTLIPQLVEHRERGYVVQKRTVHLQSVMFYEELEKPEETARLLHDCHEANAPAMGDWCVGQGDCFYIGGTGLWKRKDTGFSVLAVDLTTGLWTRLPTLFDCTKPGPSLTWLRTLEASMTAAV</sequence>
<feature type="region of interest" description="Disordered" evidence="1">
    <location>
        <begin position="164"/>
        <end position="187"/>
    </location>
</feature>
<protein>
    <recommendedName>
        <fullName evidence="2">F-box domain-containing protein</fullName>
    </recommendedName>
</protein>
<dbReference type="Gene3D" id="1.20.1280.50">
    <property type="match status" value="1"/>
</dbReference>
<dbReference type="SMART" id="SM00256">
    <property type="entry name" value="FBOX"/>
    <property type="match status" value="1"/>
</dbReference>
<dbReference type="InterPro" id="IPR011043">
    <property type="entry name" value="Gal_Oxase/kelch_b-propeller"/>
</dbReference>
<evidence type="ECO:0000313" key="3">
    <source>
        <dbReference type="EMBL" id="OAE35493.1"/>
    </source>
</evidence>
<feature type="domain" description="F-box" evidence="2">
    <location>
        <begin position="194"/>
        <end position="241"/>
    </location>
</feature>
<evidence type="ECO:0000256" key="1">
    <source>
        <dbReference type="SAM" id="MobiDB-lite"/>
    </source>
</evidence>
<dbReference type="AlphaFoldDB" id="A0A176WSH4"/>
<dbReference type="CDD" id="cd22157">
    <property type="entry name" value="F-box_AtFBW1-like"/>
    <property type="match status" value="1"/>
</dbReference>
<accession>A0A176WSH4</accession>
<dbReference type="PANTHER" id="PTHR31672">
    <property type="entry name" value="BNACNNG10540D PROTEIN"/>
    <property type="match status" value="1"/>
</dbReference>
<dbReference type="Pfam" id="PF00646">
    <property type="entry name" value="F-box"/>
    <property type="match status" value="1"/>
</dbReference>
<dbReference type="SUPFAM" id="SSF81383">
    <property type="entry name" value="F-box domain"/>
    <property type="match status" value="1"/>
</dbReference>
<dbReference type="InterPro" id="IPR050796">
    <property type="entry name" value="SCF_F-box_component"/>
</dbReference>
<organism evidence="3 4">
    <name type="scientific">Marchantia polymorpha subsp. ruderalis</name>
    <dbReference type="NCBI Taxonomy" id="1480154"/>
    <lineage>
        <taxon>Eukaryota</taxon>
        <taxon>Viridiplantae</taxon>
        <taxon>Streptophyta</taxon>
        <taxon>Embryophyta</taxon>
        <taxon>Marchantiophyta</taxon>
        <taxon>Marchantiopsida</taxon>
        <taxon>Marchantiidae</taxon>
        <taxon>Marchantiales</taxon>
        <taxon>Marchantiaceae</taxon>
        <taxon>Marchantia</taxon>
    </lineage>
</organism>
<comment type="caution">
    <text evidence="3">The sequence shown here is derived from an EMBL/GenBank/DDBJ whole genome shotgun (WGS) entry which is preliminary data.</text>
</comment>